<dbReference type="EMBL" id="GBRH01174664">
    <property type="protein sequence ID" value="JAE23232.1"/>
    <property type="molecule type" value="Transcribed_RNA"/>
</dbReference>
<proteinExistence type="predicted"/>
<evidence type="ECO:0000313" key="1">
    <source>
        <dbReference type="EMBL" id="JAE23232.1"/>
    </source>
</evidence>
<sequence>MNYDLITENREPQFLSRGLRNKHIVCDTATAKHDIKQQSACKARWGTNQRDQRG</sequence>
<reference evidence="1" key="2">
    <citation type="journal article" date="2015" name="Data Brief">
        <title>Shoot transcriptome of the giant reed, Arundo donax.</title>
        <authorList>
            <person name="Barrero R.A."/>
            <person name="Guerrero F.D."/>
            <person name="Moolhuijzen P."/>
            <person name="Goolsby J.A."/>
            <person name="Tidwell J."/>
            <person name="Bellgard S.E."/>
            <person name="Bellgard M.I."/>
        </authorList>
    </citation>
    <scope>NUCLEOTIDE SEQUENCE</scope>
    <source>
        <tissue evidence="1">Shoot tissue taken approximately 20 cm above the soil surface</tissue>
    </source>
</reference>
<organism evidence="1">
    <name type="scientific">Arundo donax</name>
    <name type="common">Giant reed</name>
    <name type="synonym">Donax arundinaceus</name>
    <dbReference type="NCBI Taxonomy" id="35708"/>
    <lineage>
        <taxon>Eukaryota</taxon>
        <taxon>Viridiplantae</taxon>
        <taxon>Streptophyta</taxon>
        <taxon>Embryophyta</taxon>
        <taxon>Tracheophyta</taxon>
        <taxon>Spermatophyta</taxon>
        <taxon>Magnoliopsida</taxon>
        <taxon>Liliopsida</taxon>
        <taxon>Poales</taxon>
        <taxon>Poaceae</taxon>
        <taxon>PACMAD clade</taxon>
        <taxon>Arundinoideae</taxon>
        <taxon>Arundineae</taxon>
        <taxon>Arundo</taxon>
    </lineage>
</organism>
<reference evidence="1" key="1">
    <citation type="submission" date="2014-09" db="EMBL/GenBank/DDBJ databases">
        <authorList>
            <person name="Magalhaes I.L.F."/>
            <person name="Oliveira U."/>
            <person name="Santos F.R."/>
            <person name="Vidigal T.H.D.A."/>
            <person name="Brescovit A.D."/>
            <person name="Santos A.J."/>
        </authorList>
    </citation>
    <scope>NUCLEOTIDE SEQUENCE</scope>
    <source>
        <tissue evidence="1">Shoot tissue taken approximately 20 cm above the soil surface</tissue>
    </source>
</reference>
<dbReference type="AlphaFoldDB" id="A0A0A9GFH8"/>
<protein>
    <submittedName>
        <fullName evidence="1">Uncharacterized protein</fullName>
    </submittedName>
</protein>
<name>A0A0A9GFH8_ARUDO</name>
<accession>A0A0A9GFH8</accession>